<gene>
    <name evidence="2" type="ORF">ATW55_05290</name>
</gene>
<reference evidence="2 3" key="1">
    <citation type="submission" date="2015-12" db="EMBL/GenBank/DDBJ databases">
        <title>Draft genome sequence of Acidibacillus ferrooxidans ITV001, isolated from a chalcopyrite acid mine drainage site in Brazil.</title>
        <authorList>
            <person name="Dall'Agnol H."/>
            <person name="Nancucheo I."/>
            <person name="Johnson B."/>
            <person name="Oliveira R."/>
            <person name="Leite L."/>
            <person name="Pylro V."/>
            <person name="Nunes G.L."/>
            <person name="Tzotzos G."/>
            <person name="Fernandes G.R."/>
            <person name="Dutra J."/>
            <person name="Orellana S.C."/>
            <person name="Oliveira G."/>
        </authorList>
    </citation>
    <scope>NUCLEOTIDE SEQUENCE [LARGE SCALE GENOMIC DNA]</scope>
    <source>
        <strain evidence="3">ITV01</strain>
    </source>
</reference>
<name>A0A117SXR2_9BACL</name>
<dbReference type="PANTHER" id="PTHR43267">
    <property type="entry name" value="TRNA THREONYLCARBAMOYLADENOSINE DEHYDRATASE"/>
    <property type="match status" value="1"/>
</dbReference>
<dbReference type="OrthoDB" id="9804150at2"/>
<dbReference type="FunFam" id="3.40.50.720:FF:000141">
    <property type="entry name" value="tRNA threonylcarbamoyladenosine dehydratase"/>
    <property type="match status" value="1"/>
</dbReference>
<dbReference type="AlphaFoldDB" id="A0A117SXR2"/>
<dbReference type="SUPFAM" id="SSF69572">
    <property type="entry name" value="Activating enzymes of the ubiquitin-like proteins"/>
    <property type="match status" value="1"/>
</dbReference>
<sequence>MIHRFSRTELVVGPEGLLRLQHAHIAVLGIGGVGSYAVEALARSGVGTITLVDRDTVDITNINRQIPALTSTIGREKVEVMRERILDINPTCNVHTMHMFFLPETAERFFSHAYDYVIDAMDTVSAKIDLVSRCKERGIPLITSMGAANKIDPTRFTVMDLFDTSMDPIARVMRRELRKKGIHCDVPVVCSTEPPRLPREDVRRAIVPQTLPENASRKASNPPASIAFVPPVAGLILASVAIRAVAQLA</sequence>
<dbReference type="Gene3D" id="3.40.50.720">
    <property type="entry name" value="NAD(P)-binding Rossmann-like Domain"/>
    <property type="match status" value="1"/>
</dbReference>
<evidence type="ECO:0000259" key="1">
    <source>
        <dbReference type="Pfam" id="PF00899"/>
    </source>
</evidence>
<dbReference type="GO" id="GO:0061504">
    <property type="term" value="P:cyclic threonylcarbamoyladenosine biosynthetic process"/>
    <property type="evidence" value="ECO:0007669"/>
    <property type="project" value="TreeGrafter"/>
</dbReference>
<dbReference type="RefSeq" id="WP_067716168.1">
    <property type="nucleotide sequence ID" value="NZ_LPVJ01000037.1"/>
</dbReference>
<evidence type="ECO:0000313" key="3">
    <source>
        <dbReference type="Proteomes" id="UP000053557"/>
    </source>
</evidence>
<dbReference type="Proteomes" id="UP000053557">
    <property type="component" value="Unassembled WGS sequence"/>
</dbReference>
<keyword evidence="3" id="KW-1185">Reference proteome</keyword>
<protein>
    <recommendedName>
        <fullName evidence="1">THIF-type NAD/FAD binding fold domain-containing protein</fullName>
    </recommendedName>
</protein>
<dbReference type="GO" id="GO:0061503">
    <property type="term" value="F:tRNA threonylcarbamoyladenosine dehydratase"/>
    <property type="evidence" value="ECO:0007669"/>
    <property type="project" value="TreeGrafter"/>
</dbReference>
<evidence type="ECO:0000313" key="2">
    <source>
        <dbReference type="EMBL" id="KUO95748.1"/>
    </source>
</evidence>
<organism evidence="2 3">
    <name type="scientific">Ferroacidibacillus organovorans</name>
    <dbReference type="NCBI Taxonomy" id="1765683"/>
    <lineage>
        <taxon>Bacteria</taxon>
        <taxon>Bacillati</taxon>
        <taxon>Bacillota</taxon>
        <taxon>Bacilli</taxon>
        <taxon>Bacillales</taxon>
        <taxon>Alicyclobacillaceae</taxon>
        <taxon>Ferroacidibacillus</taxon>
    </lineage>
</organism>
<feature type="domain" description="THIF-type NAD/FAD binding fold" evidence="1">
    <location>
        <begin position="11"/>
        <end position="246"/>
    </location>
</feature>
<dbReference type="InterPro" id="IPR035985">
    <property type="entry name" value="Ubiquitin-activating_enz"/>
</dbReference>
<dbReference type="PANTHER" id="PTHR43267:SF1">
    <property type="entry name" value="TRNA THREONYLCARBAMOYLADENOSINE DEHYDRATASE"/>
    <property type="match status" value="1"/>
</dbReference>
<accession>A0A117SXR2</accession>
<dbReference type="Pfam" id="PF00899">
    <property type="entry name" value="ThiF"/>
    <property type="match status" value="1"/>
</dbReference>
<proteinExistence type="predicted"/>
<dbReference type="EMBL" id="LPVJ01000037">
    <property type="protein sequence ID" value="KUO95748.1"/>
    <property type="molecule type" value="Genomic_DNA"/>
</dbReference>
<dbReference type="GO" id="GO:0008641">
    <property type="term" value="F:ubiquitin-like modifier activating enzyme activity"/>
    <property type="evidence" value="ECO:0007669"/>
    <property type="project" value="InterPro"/>
</dbReference>
<dbReference type="InterPro" id="IPR000594">
    <property type="entry name" value="ThiF_NAD_FAD-bd"/>
</dbReference>
<dbReference type="CDD" id="cd00755">
    <property type="entry name" value="YgdL_like"/>
    <property type="match status" value="1"/>
</dbReference>
<dbReference type="InterPro" id="IPR045886">
    <property type="entry name" value="ThiF/MoeB/HesA"/>
</dbReference>
<comment type="caution">
    <text evidence="2">The sequence shown here is derived from an EMBL/GenBank/DDBJ whole genome shotgun (WGS) entry which is preliminary data.</text>
</comment>